<evidence type="ECO:0000313" key="10">
    <source>
        <dbReference type="EMBL" id="GAA5192110.1"/>
    </source>
</evidence>
<dbReference type="NCBIfam" id="TIGR01844">
    <property type="entry name" value="type_I_sec_TolC"/>
    <property type="match status" value="1"/>
</dbReference>
<keyword evidence="6" id="KW-0472">Membrane</keyword>
<keyword evidence="9" id="KW-0732">Signal</keyword>
<keyword evidence="8" id="KW-0175">Coiled coil</keyword>
<feature type="chain" id="PRO_5045161137" evidence="9">
    <location>
        <begin position="24"/>
        <end position="449"/>
    </location>
</feature>
<evidence type="ECO:0000256" key="2">
    <source>
        <dbReference type="ARBA" id="ARBA00007613"/>
    </source>
</evidence>
<keyword evidence="7" id="KW-0998">Cell outer membrane</keyword>
<evidence type="ECO:0000313" key="11">
    <source>
        <dbReference type="Proteomes" id="UP001501600"/>
    </source>
</evidence>
<protein>
    <submittedName>
        <fullName evidence="10">Outer membrane channel protein TolC</fullName>
    </submittedName>
</protein>
<evidence type="ECO:0000256" key="4">
    <source>
        <dbReference type="ARBA" id="ARBA00022452"/>
    </source>
</evidence>
<dbReference type="InterPro" id="IPR003423">
    <property type="entry name" value="OMP_efflux"/>
</dbReference>
<comment type="subcellular location">
    <subcellularLocation>
        <location evidence="1">Cell outer membrane</location>
    </subcellularLocation>
</comment>
<dbReference type="Pfam" id="PF02321">
    <property type="entry name" value="OEP"/>
    <property type="match status" value="2"/>
</dbReference>
<proteinExistence type="inferred from homology"/>
<evidence type="ECO:0000256" key="3">
    <source>
        <dbReference type="ARBA" id="ARBA00022448"/>
    </source>
</evidence>
<feature type="signal peptide" evidence="9">
    <location>
        <begin position="1"/>
        <end position="23"/>
    </location>
</feature>
<evidence type="ECO:0000256" key="6">
    <source>
        <dbReference type="ARBA" id="ARBA00023136"/>
    </source>
</evidence>
<keyword evidence="3" id="KW-0813">Transport</keyword>
<dbReference type="InterPro" id="IPR051906">
    <property type="entry name" value="TolC-like"/>
</dbReference>
<gene>
    <name evidence="10" type="primary">tolC_2</name>
    <name evidence="10" type="ORF">GCM10025772_20460</name>
</gene>
<evidence type="ECO:0000256" key="1">
    <source>
        <dbReference type="ARBA" id="ARBA00004442"/>
    </source>
</evidence>
<evidence type="ECO:0000256" key="9">
    <source>
        <dbReference type="SAM" id="SignalP"/>
    </source>
</evidence>
<dbReference type="SUPFAM" id="SSF56954">
    <property type="entry name" value="Outer membrane efflux proteins (OEP)"/>
    <property type="match status" value="1"/>
</dbReference>
<keyword evidence="4" id="KW-1134">Transmembrane beta strand</keyword>
<dbReference type="InterPro" id="IPR058622">
    <property type="entry name" value="TolC"/>
</dbReference>
<comment type="caution">
    <text evidence="10">The sequence shown here is derived from an EMBL/GenBank/DDBJ whole genome shotgun (WGS) entry which is preliminary data.</text>
</comment>
<dbReference type="PANTHER" id="PTHR30026:SF20">
    <property type="entry name" value="OUTER MEMBRANE PROTEIN TOLC"/>
    <property type="match status" value="1"/>
</dbReference>
<comment type="similarity">
    <text evidence="2">Belongs to the outer membrane factor (OMF) (TC 1.B.17) family.</text>
</comment>
<evidence type="ECO:0000256" key="7">
    <source>
        <dbReference type="ARBA" id="ARBA00023237"/>
    </source>
</evidence>
<dbReference type="EMBL" id="BAABLF010000013">
    <property type="protein sequence ID" value="GAA5192110.1"/>
    <property type="molecule type" value="Genomic_DNA"/>
</dbReference>
<keyword evidence="11" id="KW-1185">Reference proteome</keyword>
<accession>A0ABP9S9K7</accession>
<dbReference type="PANTHER" id="PTHR30026">
    <property type="entry name" value="OUTER MEMBRANE PROTEIN TOLC"/>
    <property type="match status" value="1"/>
</dbReference>
<evidence type="ECO:0000256" key="5">
    <source>
        <dbReference type="ARBA" id="ARBA00022692"/>
    </source>
</evidence>
<dbReference type="RefSeq" id="WP_345316965.1">
    <property type="nucleotide sequence ID" value="NZ_BAABLF010000013.1"/>
</dbReference>
<dbReference type="InterPro" id="IPR010130">
    <property type="entry name" value="T1SS_OMP_TolC"/>
</dbReference>
<name>A0ABP9S9K7_9GAMM</name>
<sequence>MNLKLRSICIAVGFASTSPVASADDLLQIYQQALDKDPILLQARANRDAAYQVIGQSRASLLPQLNAALTYSNTFQNDLSPESETDLWQGTFRLDQSIYDHANYVNLDLSKQAAARAELQFTQAEQTLIVRVASAYFDVLSAQDNLDFVRANKRAIERQLEQTKQRFAVGLTAITDVHEAQAQYDLASADEISAENSLENSLEALREITGLTHSDLSILDTERFSPSQPTPNRHEQWLDIAEESSLQLLINRLSVEIAKEQISLAKTGHLPSIGLSASYSDNFGLDANKFNGLDNYNQGTVAVQLNVPIFSGLGVSSLVKEAQANYVGAQQLLEENYRAVVRNTRASLNNVNSALSSIRAFEQSVVSAESALKATEASFEVGTRTIVDVLDSTRQLYQAKQRLADARYNYILSILTLKQAAGTLAPGDVELINAGLRRATAADKDGDRK</sequence>
<feature type="coiled-coil region" evidence="8">
    <location>
        <begin position="139"/>
        <end position="166"/>
    </location>
</feature>
<dbReference type="Proteomes" id="UP001501600">
    <property type="component" value="Unassembled WGS sequence"/>
</dbReference>
<keyword evidence="5" id="KW-0812">Transmembrane</keyword>
<evidence type="ECO:0000256" key="8">
    <source>
        <dbReference type="SAM" id="Coils"/>
    </source>
</evidence>
<dbReference type="Gene3D" id="1.20.1600.10">
    <property type="entry name" value="Outer membrane efflux proteins (OEP)"/>
    <property type="match status" value="1"/>
</dbReference>
<organism evidence="10 11">
    <name type="scientific">Ferrimonas gelatinilytica</name>
    <dbReference type="NCBI Taxonomy" id="1255257"/>
    <lineage>
        <taxon>Bacteria</taxon>
        <taxon>Pseudomonadati</taxon>
        <taxon>Pseudomonadota</taxon>
        <taxon>Gammaproteobacteria</taxon>
        <taxon>Alteromonadales</taxon>
        <taxon>Ferrimonadaceae</taxon>
        <taxon>Ferrimonas</taxon>
    </lineage>
</organism>
<reference evidence="11" key="1">
    <citation type="journal article" date="2019" name="Int. J. Syst. Evol. Microbiol.">
        <title>The Global Catalogue of Microorganisms (GCM) 10K type strain sequencing project: providing services to taxonomists for standard genome sequencing and annotation.</title>
        <authorList>
            <consortium name="The Broad Institute Genomics Platform"/>
            <consortium name="The Broad Institute Genome Sequencing Center for Infectious Disease"/>
            <person name="Wu L."/>
            <person name="Ma J."/>
        </authorList>
    </citation>
    <scope>NUCLEOTIDE SEQUENCE [LARGE SCALE GENOMIC DNA]</scope>
    <source>
        <strain evidence="11">JCM 18720</strain>
    </source>
</reference>
<dbReference type="NCBIfam" id="NF007002">
    <property type="entry name" value="PRK09465.1"/>
    <property type="match status" value="1"/>
</dbReference>